<evidence type="ECO:0000256" key="1">
    <source>
        <dbReference type="SAM" id="MobiDB-lite"/>
    </source>
</evidence>
<dbReference type="InterPro" id="IPR000403">
    <property type="entry name" value="PI3/4_kinase_cat_dom"/>
</dbReference>
<evidence type="ECO:0000313" key="3">
    <source>
        <dbReference type="EMBL" id="CDS18204.1"/>
    </source>
</evidence>
<sequence>MVRCLATVVTPPDVKKFYNYSLQILLADLDKIGQYRPIKSACKLLRSCAKRLNICDWDRIRLALSYLQTLVNHKNSALAKAARGAYIALLMCYRNFALTESTPDGSVSSVPGNVTNYLINPPPSDVITSNQLPFRLKCLSILMPVYEKCPTTQDSAQILSYTVKEIVHLVSEISGTPIPPKAYCLPDLIESTVNVLTIRPSAQLIEALWRSLKLAIIACFESYPRLSQNVTESIAHCIFNAFEILANEKHLVSVLNETFYHAVLQTCSHSPFDLEDSESGGESEVEGEVVEEDLDSVSQPSGSFQTKIAIPRPSYREYLPLWRNLLGFPMGLVKKERYARSNVKSTPLIFRLLLTSSLAILKRLDFSYAECNTDTGEVESQVVVKNPQDVLLLSNMAAFLEQVLPDCLVATHDAIVPSFLQTCLELVEKYPLLSGLYRLLKLAVLLAKQSNFFKECSTSPTLTHLRSFAISLLEAFPPTGALSADDLSTARCSCLLSLPLSVFTLHPEGRLFTQFAYIIASICQLAGSQGHFLVGWLVVVSKSHIKSKSSTYPMAFGSLVPALAGLLEIHHDKPIASKAPPPLIGQRSRRSDHRGNCVVPPIPALELVQTRRTKLASACLQDFFKWMSSETTGNKRRPASIGDQTFEDLLRLNLKGLCQDGAAAQVFTNTIANLLSARPEMAFQHVYLLIDAFKRSLLSAPGQGPVAAALKRAVGLLTELMKKSPEGLIYDDCVTPEKQPRLTRTVKTNPMAESLKPTSWETASVPSCLKSLLLACRDPLNGKLFQELVEQIVSSSSLRLIRKVLPDTASLISTFEWKLDSSSGFTCCLNNYAWLLSANLITNTAFFEAIQLPESRIIAFLKRYCGAEEKLFEESGEFALTDQGQIADLTEILSNIPLLLITVKKDLGLRELFSDYISLKSTLGSSDKLAKIAQVAFAIASCLNYQIVFDAEVLLKAIDQSDECLIYPVNLLTILGLSEEDVVQLDAPNAIMSILLKSLGMYSKDPNKMRTNQLCDGIANVWCQRIEPFLKDNNFGREVCVDLLEAVISLSQVELDRNTFVTTYLNLLKTETLKNSAKVKLLDMLAFFLQPEITPITLELRSEHRTEIVEAVKLLLASNLPLDPQELARSSTKLSECGTLLRSVLSLLKTVSCPEAIQILTMTFCRYDEHFMDEDLDEALQCAMKRIWARPLVQERLLTSALEVFEQAVISAHPSSAFINLWHRYFRKFIQPLFLYVGPVALEHVGARNIVKWTQNLEIGVQRDELTVAHWMWRLLNCSATFYLLVVLYNRLPKTCLHGTSGGGVGSILKVFLGPMILDPLQKVQIKGKELTAMLIGKAYAILKDALEPPPNASLTHDLEATASILRRALWSASLACLVATLSATQTQEKTYNYVLACDPLSRFLPTDKNLNFPRQRSGKYRSAFIELREEFWLPSQREPYLRLQANESIEKRGAFGGVPNRGDLLQGSSFSVEINRFIRTSGTQIIRGSNFLAEFKKPISPSKGSISPSSSTASADFTQDEDVEAVQVNLEVDCLNTTSVMVCFVGLLKHMHRLGFLKSENSNDMPAILRFLYEHFNLSRSNNNVRAFVVKVIINCTEVFKPFAKLWLPVLINYASSGVEALVDSCGLSSLGIDLCLLLGEWGVSSDALPSTEVEKSAARSLLACLLKRTWISSTTEAGEDHTSSIPEGVASALKNNLELFRLLAESWLPTGVAIPYKELLFELQGHEDYKRTTFRFHLFKIILSSCNSFSPETDNLPLSQFINVLLKYVHQSQKTLLTVVWECAGLLASKFTSLCSNSQDGSENFLKSRGWHILPLSHLPTDLHPLVTELWSSVNDLNIAQRRKRPSEGPITSTIEAACAAASHWPVLAVHLTNTLLGMGIPESIEPATFSHCLLMFGKLMEDFKGSKHAFHLEQTAKIEIFQNMVNSNVMELIKWGTEIVLFNGTMLILRMIQFALVASQGDKDFSAEMPQHLILRLLQTLLSTLTRPNSTPNSRRVAYRAFVEARQGASEAGDTEIEKVCNLGLSYGLCAEDNQQLRHQLRKHISQHCLDSPLLGGSPSLSRCLTVLQLLSSSRHADTVDQALIGGIGQHLVSTILEVVLEPAIKSAEFRHPFRQNPLDPHCSFKEASFTRTSISTSRFMLDPVVLSGTQQLLRSQTQAVDAGYATLALPEGSATEIQLMETQEMPSTSAFAQVSPMVTDSRPSGKSLFVSSNSTQIRQRNKLPSFKNLSRVEHLRRKFAFPATVVAQSPDIHAGSSLQEFFKQRTIQRQHAETTSTSDTSLSDSARLCRRHRLSFLPDVETLTLEALLKPLFQLANADPLGCGSVLLGLIFEAVIASTVTSPSSDIFVKGLGGALAGLLLRGQNVCLQLLWDLSGLEGRVLNLLPEPTLLAASAISAGQTAIGTLVLEEAFCAAAMRRSKYIRQSMSTPSPWTATTRRFFTSSLPVFILPQEEFEIASMECSNKQLATTTTTAATCWWQLTRLYADLGRSDELLGWLCDRWITGSKSTVLLERLGTAIVAKVFGDYESAFMQLSDLLTSSSDADDDDDKDKINEGEGEGTESSIWSTCPAGLNAEIRLVCREELLQCLARLGSWKDLDVAATSTATSLITMTDDPSSTATEARPSTSNATVVDEFASLWTDPYPMESVIPQIIHSRLHQCLSAEINKVIFSHSALDTDALYRFCRIMESGLRSTSQDFETRFAYELAIFSVLCEDLSRAQLRCKSAFKSLRQTWSSEECRNTRLQKTQLLIELKEFLEASAEGLDAHSASKLFHTWQERCSVVSEDLTTSRLFFLSKMTAAGCLPLNEQLLPAVVNFRLECSNAFSRSGNPHRAINQLTPLYKLVQMLGQAGDDSEYRHLAWCSTFSRAWISAYSQGIVFCASATGRDNNPSADLENGLLRCLSLNSHCIEIYEALRQLPSMGNEDAALAQFSHAISTARILSAFHDFQKSGRLSDLGLRRYTTSLQPTLKTRFSQICGLSEVKEVDFLESSAFVFFKRCVDSAMGVWSAVRGSSPSAEKAIYRRNLLAHSPDEALLEVANFCSTRISEGGRNRDVYADIFTRSVLTAMRMGAKGGRIRFGRVLQVEVARCKSAPQHDPGVFCELTKHLPPWMFSQWFDRLLNAPLEGAACLVADILRRIAQRYSQALALPFRVLVTSACGWKHDGQSLVEQFAVKLTEDGKGDAISVFTELSSMLSKHVRLNRLLAELEYFDDPDIVFKDWASSYARKSIRSDCSNRADLVTSCNSLLEHGFLRLHSAEISSTPINANTGRQCAVQILCDLVQQEFGHDCKALQNITLHNFDCAIQRIISAYKPTTPKTSRMDQFSQWLVNFSPDEQDPIEMLGQCLDSSSERQAVVTVERVDLNVKCLASLRRPKLVRLLGNDGHWRGWLVKGGEDLRQDTSIQRLLGFANYAIASATATTSTSGSAEPLRTYAVVPVSSTRGLIRWLDSTTTLLAFAMNAMTVRETERYLAESDALAAKFASHAGDFFWGSEATAASMVSQFTELEDFVFSLRLLRRGLRNSVATSAEHFDALRHRLITSHATICAVHFILGVGDRHMGNLLLDTSTGSLVGIDFGFAFGVTLSFPTPEYVPIRLTASLRELLEPSGPAGLFGATLCRTLAALRHHSSLFLSTIQTFIEDNSTTEWSVYSEHYGQSEEEYRRCRLSLLRRKLIGHCPAELLIDDLRGRFGTCDWFAHFEVIARTTVASAGDPVVLPPPEQVRRLVCLSTCPELLARMHSGWGAAL</sequence>
<dbReference type="InterPro" id="IPR046804">
    <property type="entry name" value="DNA-PKcs_N"/>
</dbReference>
<dbReference type="WBParaSite" id="EgrG_000596100">
    <property type="protein sequence ID" value="EgrG_000596100"/>
    <property type="gene ID" value="EgrG_000596100"/>
</dbReference>
<dbReference type="Gene3D" id="1.10.1070.11">
    <property type="entry name" value="Phosphatidylinositol 3-/4-kinase, catalytic domain"/>
    <property type="match status" value="1"/>
</dbReference>
<dbReference type="Pfam" id="PF20500">
    <property type="entry name" value="DNA-PKcs_N"/>
    <property type="match status" value="1"/>
</dbReference>
<organism evidence="3">
    <name type="scientific">Echinococcus granulosus</name>
    <name type="common">Hydatid tapeworm</name>
    <dbReference type="NCBI Taxonomy" id="6210"/>
    <lineage>
        <taxon>Eukaryota</taxon>
        <taxon>Metazoa</taxon>
        <taxon>Spiralia</taxon>
        <taxon>Lophotrochozoa</taxon>
        <taxon>Platyhelminthes</taxon>
        <taxon>Cestoda</taxon>
        <taxon>Eucestoda</taxon>
        <taxon>Cyclophyllidea</taxon>
        <taxon>Taeniidae</taxon>
        <taxon>Echinococcus</taxon>
        <taxon>Echinococcus granulosus group</taxon>
    </lineage>
</organism>
<dbReference type="SMART" id="SM00146">
    <property type="entry name" value="PI3Kc"/>
    <property type="match status" value="1"/>
</dbReference>
<proteinExistence type="predicted"/>
<keyword evidence="3" id="KW-0808">Transferase</keyword>
<dbReference type="InterPro" id="IPR036940">
    <property type="entry name" value="PI3/4_kinase_cat_sf"/>
</dbReference>
<dbReference type="InterPro" id="IPR003152">
    <property type="entry name" value="FATC_dom"/>
</dbReference>
<gene>
    <name evidence="3" type="ORF">EgrG_000596100</name>
</gene>
<dbReference type="SUPFAM" id="SSF56112">
    <property type="entry name" value="Protein kinase-like (PK-like)"/>
    <property type="match status" value="1"/>
</dbReference>
<dbReference type="Gene3D" id="3.30.1010.10">
    <property type="entry name" value="Phosphatidylinositol 3-kinase Catalytic Subunit, Chain A, domain 4"/>
    <property type="match status" value="1"/>
</dbReference>
<feature type="domain" description="PI3K/PI4K catalytic" evidence="2">
    <location>
        <begin position="3368"/>
        <end position="3696"/>
    </location>
</feature>
<reference evidence="3" key="2">
    <citation type="submission" date="2014-06" db="EMBL/GenBank/DDBJ databases">
        <authorList>
            <person name="Aslett M."/>
        </authorList>
    </citation>
    <scope>NUCLEOTIDE SEQUENCE</scope>
</reference>
<evidence type="ECO:0000313" key="5">
    <source>
        <dbReference type="WBParaSite" id="EgrG_000596100"/>
    </source>
</evidence>
<evidence type="ECO:0000313" key="4">
    <source>
        <dbReference type="Proteomes" id="UP000492820"/>
    </source>
</evidence>
<dbReference type="Pfam" id="PF08163">
    <property type="entry name" value="DNAPKcs_CC3"/>
    <property type="match status" value="1"/>
</dbReference>
<dbReference type="GO" id="GO:0000723">
    <property type="term" value="P:telomere maintenance"/>
    <property type="evidence" value="ECO:0007669"/>
    <property type="project" value="TreeGrafter"/>
</dbReference>
<dbReference type="SMART" id="SM01344">
    <property type="entry name" value="NUC194"/>
    <property type="match status" value="1"/>
</dbReference>
<dbReference type="GO" id="GO:0004674">
    <property type="term" value="F:protein serine/threonine kinase activity"/>
    <property type="evidence" value="ECO:0007669"/>
    <property type="project" value="TreeGrafter"/>
</dbReference>
<dbReference type="PANTHER" id="PTHR11139:SF68">
    <property type="entry name" value="DNA-DEPENDENT PROTEIN KINASE CATALYTIC SUBUNIT"/>
    <property type="match status" value="1"/>
</dbReference>
<dbReference type="InterPro" id="IPR050517">
    <property type="entry name" value="DDR_Repair_Kinase"/>
</dbReference>
<protein>
    <submittedName>
        <fullName evidence="3 5">DNA dependent protein kinase catalytic subunit</fullName>
    </submittedName>
</protein>
<accession>A0A068WKK3</accession>
<reference evidence="3 4" key="1">
    <citation type="journal article" date="2013" name="Nature">
        <title>The genomes of four tapeworm species reveal adaptations to parasitism.</title>
        <authorList>
            <person name="Tsai I.J."/>
            <person name="Zarowiecki M."/>
            <person name="Holroyd N."/>
            <person name="Garciarrubio A."/>
            <person name="Sanchez-Flores A."/>
            <person name="Brooks K.L."/>
            <person name="Tracey A."/>
            <person name="Bobes R.J."/>
            <person name="Fragoso G."/>
            <person name="Sciutto E."/>
            <person name="Aslett M."/>
            <person name="Beasley H."/>
            <person name="Bennett H.M."/>
            <person name="Cai J."/>
            <person name="Camicia F."/>
            <person name="Clark R."/>
            <person name="Cucher M."/>
            <person name="De Silva N."/>
            <person name="Day T.A."/>
            <person name="Deplazes P."/>
            <person name="Estrada K."/>
            <person name="Fernandez C."/>
            <person name="Holland P.W."/>
            <person name="Hou J."/>
            <person name="Hu S."/>
            <person name="Huckvale T."/>
            <person name="Hung S.S."/>
            <person name="Kamenetzky L."/>
            <person name="Keane J.A."/>
            <person name="Kiss F."/>
            <person name="Koziol U."/>
            <person name="Lambert O."/>
            <person name="Liu K."/>
            <person name="Luo X."/>
            <person name="Luo Y."/>
            <person name="Macchiaroli N."/>
            <person name="Nichol S."/>
            <person name="Paps J."/>
            <person name="Parkinson J."/>
            <person name="Pouchkina-Stantcheva N."/>
            <person name="Riddiford N."/>
            <person name="Rosenzvit M."/>
            <person name="Salinas G."/>
            <person name="Wasmuth J.D."/>
            <person name="Zamanian M."/>
            <person name="Zheng Y."/>
            <person name="Cai X."/>
            <person name="Soberon X."/>
            <person name="Olson P.D."/>
            <person name="Laclette J.P."/>
            <person name="Brehm K."/>
            <person name="Berriman M."/>
            <person name="Garciarrubio A."/>
            <person name="Bobes R.J."/>
            <person name="Fragoso G."/>
            <person name="Sanchez-Flores A."/>
            <person name="Estrada K."/>
            <person name="Cevallos M.A."/>
            <person name="Morett E."/>
            <person name="Gonzalez V."/>
            <person name="Portillo T."/>
            <person name="Ochoa-Leyva A."/>
            <person name="Jose M.V."/>
            <person name="Sciutto E."/>
            <person name="Landa A."/>
            <person name="Jimenez L."/>
            <person name="Valdes V."/>
            <person name="Carrero J.C."/>
            <person name="Larralde C."/>
            <person name="Morales-Montor J."/>
            <person name="Limon-Lason J."/>
            <person name="Soberon X."/>
            <person name="Laclette J.P."/>
        </authorList>
    </citation>
    <scope>NUCLEOTIDE SEQUENCE [LARGE SCALE GENOMIC DNA]</scope>
</reference>
<keyword evidence="3" id="KW-0418">Kinase</keyword>
<dbReference type="Pfam" id="PF00454">
    <property type="entry name" value="PI3_PI4_kinase"/>
    <property type="match status" value="1"/>
</dbReference>
<dbReference type="PROSITE" id="PS50290">
    <property type="entry name" value="PI3_4_KINASE_3"/>
    <property type="match status" value="1"/>
</dbReference>
<dbReference type="PANTHER" id="PTHR11139">
    <property type="entry name" value="ATAXIA TELANGIECTASIA MUTATED ATM -RELATED"/>
    <property type="match status" value="1"/>
</dbReference>
<evidence type="ECO:0000259" key="2">
    <source>
        <dbReference type="PROSITE" id="PS50290"/>
    </source>
</evidence>
<dbReference type="SMART" id="SM01343">
    <property type="entry name" value="FATC"/>
    <property type="match status" value="1"/>
</dbReference>
<dbReference type="InterPro" id="IPR011009">
    <property type="entry name" value="Kinase-like_dom_sf"/>
</dbReference>
<feature type="region of interest" description="Disordered" evidence="1">
    <location>
        <begin position="2545"/>
        <end position="2568"/>
    </location>
</feature>
<dbReference type="OrthoDB" id="431717at2759"/>
<dbReference type="EMBL" id="LK028578">
    <property type="protein sequence ID" value="CDS18204.1"/>
    <property type="molecule type" value="Genomic_DNA"/>
</dbReference>
<reference evidence="5" key="3">
    <citation type="submission" date="2020-10" db="UniProtKB">
        <authorList>
            <consortium name="WormBaseParasite"/>
        </authorList>
    </citation>
    <scope>IDENTIFICATION</scope>
</reference>
<dbReference type="InterPro" id="IPR012582">
    <property type="entry name" value="DNAPKcs_CC3"/>
</dbReference>
<dbReference type="Proteomes" id="UP000492820">
    <property type="component" value="Unassembled WGS sequence"/>
</dbReference>
<dbReference type="GO" id="GO:0006303">
    <property type="term" value="P:double-strand break repair via nonhomologous end joining"/>
    <property type="evidence" value="ECO:0007669"/>
    <property type="project" value="InterPro"/>
</dbReference>
<dbReference type="GO" id="GO:0005634">
    <property type="term" value="C:nucleus"/>
    <property type="evidence" value="ECO:0007669"/>
    <property type="project" value="InterPro"/>
</dbReference>
<name>A0A068WKK3_ECHGR</name>